<dbReference type="SUPFAM" id="SSF52096">
    <property type="entry name" value="ClpP/crotonase"/>
    <property type="match status" value="1"/>
</dbReference>
<dbReference type="GO" id="GO:0030288">
    <property type="term" value="C:outer membrane-bounded periplasmic space"/>
    <property type="evidence" value="ECO:0007669"/>
    <property type="project" value="TreeGrafter"/>
</dbReference>
<dbReference type="PROSITE" id="PS50076">
    <property type="entry name" value="DNAJ_2"/>
    <property type="match status" value="1"/>
</dbReference>
<dbReference type="InterPro" id="IPR029045">
    <property type="entry name" value="ClpP/crotonase-like_dom_sf"/>
</dbReference>
<dbReference type="InterPro" id="IPR005151">
    <property type="entry name" value="Tail-specific_protease"/>
</dbReference>
<keyword evidence="1" id="KW-0812">Transmembrane</keyword>
<evidence type="ECO:0000256" key="1">
    <source>
        <dbReference type="SAM" id="Phobius"/>
    </source>
</evidence>
<dbReference type="PANTHER" id="PTHR32060">
    <property type="entry name" value="TAIL-SPECIFIC PROTEASE"/>
    <property type="match status" value="1"/>
</dbReference>
<dbReference type="PANTHER" id="PTHR32060:SF30">
    <property type="entry name" value="CARBOXY-TERMINAL PROCESSING PROTEASE CTPA"/>
    <property type="match status" value="1"/>
</dbReference>
<sequence>MAKTSKKSALIIFSILFSLLIVGTAGIFYFKNRKIQTKTEQSSSRNIKDKYVSFLFEVYDTIQKNYWDKIKDEQLINLYLLGAEKLTGKKQEIAVKDQKNLEKLLLQNIKEINEEEKKKEFTATLVDIVLANLQPFGRSRLYSQKEEVDLKNRVKNINPEIDQYQVLEVKKDASAEEIKKAFEDKSSQLKTDTSDEGQQKLAQVNKAYEMLSDEKNRAIYNESGAEPTMEYKLLTPQIFYLHIKQFSPTTIEELVNVTQKVDKGETLDTLILDLRDNVGGAIDGLPYFLGPFIGNDQYAYQFFHQDVKEDFKTKIGWLPTLVRFKKVVVLVNENAQSSAEVMAAVLKKYNVGILVGTATKGWGTVERVFTLNNQFDPNTKYSVFLVHSLTLRDDNQPIEGKGVEPNINIKNEGWENELTKRFNSPVLTQKIKEIVADKN</sequence>
<dbReference type="SUPFAM" id="SSF46565">
    <property type="entry name" value="Chaperone J-domain"/>
    <property type="match status" value="1"/>
</dbReference>
<proteinExistence type="predicted"/>
<reference evidence="3 4" key="1">
    <citation type="submission" date="2017-09" db="EMBL/GenBank/DDBJ databases">
        <title>Depth-based differentiation of microbial function through sediment-hosted aquifers and enrichment of novel symbionts in the deep terrestrial subsurface.</title>
        <authorList>
            <person name="Probst A.J."/>
            <person name="Ladd B."/>
            <person name="Jarett J.K."/>
            <person name="Geller-Mcgrath D.E."/>
            <person name="Sieber C.M."/>
            <person name="Emerson J.B."/>
            <person name="Anantharaman K."/>
            <person name="Thomas B.C."/>
            <person name="Malmstrom R."/>
            <person name="Stieglmeier M."/>
            <person name="Klingl A."/>
            <person name="Woyke T."/>
            <person name="Ryan C.M."/>
            <person name="Banfield J.F."/>
        </authorList>
    </citation>
    <scope>NUCLEOTIDE SEQUENCE [LARGE SCALE GENOMIC DNA]</scope>
    <source>
        <strain evidence="3">CG11_big_fil_rev_8_21_14_0_20_40_12</strain>
    </source>
</reference>
<dbReference type="GO" id="GO:0008236">
    <property type="term" value="F:serine-type peptidase activity"/>
    <property type="evidence" value="ECO:0007669"/>
    <property type="project" value="InterPro"/>
</dbReference>
<dbReference type="GO" id="GO:0007165">
    <property type="term" value="P:signal transduction"/>
    <property type="evidence" value="ECO:0007669"/>
    <property type="project" value="TreeGrafter"/>
</dbReference>
<keyword evidence="1" id="KW-1133">Transmembrane helix</keyword>
<dbReference type="Gene3D" id="1.10.287.110">
    <property type="entry name" value="DnaJ domain"/>
    <property type="match status" value="1"/>
</dbReference>
<evidence type="ECO:0000313" key="4">
    <source>
        <dbReference type="Proteomes" id="UP000231371"/>
    </source>
</evidence>
<dbReference type="EMBL" id="PCVI01000062">
    <property type="protein sequence ID" value="PIQ69801.1"/>
    <property type="molecule type" value="Genomic_DNA"/>
</dbReference>
<dbReference type="InterPro" id="IPR001623">
    <property type="entry name" value="DnaJ_domain"/>
</dbReference>
<comment type="caution">
    <text evidence="3">The sequence shown here is derived from an EMBL/GenBank/DDBJ whole genome shotgun (WGS) entry which is preliminary data.</text>
</comment>
<feature type="transmembrane region" description="Helical" evidence="1">
    <location>
        <begin position="9"/>
        <end position="30"/>
    </location>
</feature>
<dbReference type="AlphaFoldDB" id="A0A2H0KEV9"/>
<dbReference type="Gene3D" id="3.90.226.10">
    <property type="entry name" value="2-enoyl-CoA Hydratase, Chain A, domain 1"/>
    <property type="match status" value="1"/>
</dbReference>
<organism evidence="3 4">
    <name type="scientific">Candidatus Shapirobacteria bacterium CG11_big_fil_rev_8_21_14_0_20_40_12</name>
    <dbReference type="NCBI Taxonomy" id="1974889"/>
    <lineage>
        <taxon>Bacteria</taxon>
        <taxon>Candidatus Shapironibacteriota</taxon>
    </lineage>
</organism>
<evidence type="ECO:0000313" key="3">
    <source>
        <dbReference type="EMBL" id="PIQ69801.1"/>
    </source>
</evidence>
<keyword evidence="1" id="KW-0472">Membrane</keyword>
<dbReference type="GO" id="GO:0006508">
    <property type="term" value="P:proteolysis"/>
    <property type="evidence" value="ECO:0007669"/>
    <property type="project" value="InterPro"/>
</dbReference>
<dbReference type="SMART" id="SM00245">
    <property type="entry name" value="TSPc"/>
    <property type="match status" value="1"/>
</dbReference>
<gene>
    <name evidence="3" type="ORF">COV89_03880</name>
</gene>
<protein>
    <recommendedName>
        <fullName evidence="2">J domain-containing protein</fullName>
    </recommendedName>
</protein>
<dbReference type="GO" id="GO:0004175">
    <property type="term" value="F:endopeptidase activity"/>
    <property type="evidence" value="ECO:0007669"/>
    <property type="project" value="TreeGrafter"/>
</dbReference>
<name>A0A2H0KEV9_9BACT</name>
<evidence type="ECO:0000259" key="2">
    <source>
        <dbReference type="PROSITE" id="PS50076"/>
    </source>
</evidence>
<dbReference type="CDD" id="cd06257">
    <property type="entry name" value="DnaJ"/>
    <property type="match status" value="1"/>
</dbReference>
<dbReference type="InterPro" id="IPR036869">
    <property type="entry name" value="J_dom_sf"/>
</dbReference>
<dbReference type="Pfam" id="PF00226">
    <property type="entry name" value="DnaJ"/>
    <property type="match status" value="1"/>
</dbReference>
<dbReference type="PRINTS" id="PR00625">
    <property type="entry name" value="JDOMAIN"/>
</dbReference>
<feature type="domain" description="J" evidence="2">
    <location>
        <begin position="162"/>
        <end position="224"/>
    </location>
</feature>
<dbReference type="Proteomes" id="UP000231371">
    <property type="component" value="Unassembled WGS sequence"/>
</dbReference>
<accession>A0A2H0KEV9</accession>
<dbReference type="Pfam" id="PF03572">
    <property type="entry name" value="Peptidase_S41"/>
    <property type="match status" value="1"/>
</dbReference>
<dbReference type="CDD" id="cd06567">
    <property type="entry name" value="Peptidase_S41"/>
    <property type="match status" value="1"/>
</dbReference>
<dbReference type="SMART" id="SM00271">
    <property type="entry name" value="DnaJ"/>
    <property type="match status" value="1"/>
</dbReference>